<accession>A0A251V972</accession>
<reference evidence="4" key="2">
    <citation type="submission" date="2017-02" db="EMBL/GenBank/DDBJ databases">
        <title>Sunflower complete genome.</title>
        <authorList>
            <person name="Langlade N."/>
            <person name="Munos S."/>
        </authorList>
    </citation>
    <scope>NUCLEOTIDE SEQUENCE [LARGE SCALE GENOMIC DNA]</scope>
    <source>
        <tissue evidence="4">Leaves</tissue>
    </source>
</reference>
<evidence type="ECO:0000256" key="1">
    <source>
        <dbReference type="SAM" id="MobiDB-lite"/>
    </source>
</evidence>
<dbReference type="EMBL" id="MNCJ02000318">
    <property type="protein sequence ID" value="KAF5815928.1"/>
    <property type="molecule type" value="Genomic_DNA"/>
</dbReference>
<dbReference type="GO" id="GO:0006450">
    <property type="term" value="P:regulation of translational fidelity"/>
    <property type="evidence" value="ECO:0007669"/>
    <property type="project" value="InterPro"/>
</dbReference>
<dbReference type="InterPro" id="IPR054076">
    <property type="entry name" value="ZUO1-like_ZHD"/>
</dbReference>
<reference evidence="3 5" key="1">
    <citation type="journal article" date="2017" name="Nature">
        <title>The sunflower genome provides insights into oil metabolism, flowering and Asterid evolution.</title>
        <authorList>
            <person name="Badouin H."/>
            <person name="Gouzy J."/>
            <person name="Grassa C.J."/>
            <person name="Murat F."/>
            <person name="Staton S.E."/>
            <person name="Cottret L."/>
            <person name="Lelandais-Briere C."/>
            <person name="Owens G.L."/>
            <person name="Carrere S."/>
            <person name="Mayjonade B."/>
            <person name="Legrand L."/>
            <person name="Gill N."/>
            <person name="Kane N.C."/>
            <person name="Bowers J.E."/>
            <person name="Hubner S."/>
            <person name="Bellec A."/>
            <person name="Berard A."/>
            <person name="Berges H."/>
            <person name="Blanchet N."/>
            <person name="Boniface M.C."/>
            <person name="Brunel D."/>
            <person name="Catrice O."/>
            <person name="Chaidir N."/>
            <person name="Claudel C."/>
            <person name="Donnadieu C."/>
            <person name="Faraut T."/>
            <person name="Fievet G."/>
            <person name="Helmstetter N."/>
            <person name="King M."/>
            <person name="Knapp S.J."/>
            <person name="Lai Z."/>
            <person name="Le Paslier M.C."/>
            <person name="Lippi Y."/>
            <person name="Lorenzon L."/>
            <person name="Mandel J.R."/>
            <person name="Marage G."/>
            <person name="Marchand G."/>
            <person name="Marquand E."/>
            <person name="Bret-Mestries E."/>
            <person name="Morien E."/>
            <person name="Nambeesan S."/>
            <person name="Nguyen T."/>
            <person name="Pegot-Espagnet P."/>
            <person name="Pouilly N."/>
            <person name="Raftis F."/>
            <person name="Sallet E."/>
            <person name="Schiex T."/>
            <person name="Thomas J."/>
            <person name="Vandecasteele C."/>
            <person name="Vares D."/>
            <person name="Vear F."/>
            <person name="Vautrin S."/>
            <person name="Crespi M."/>
            <person name="Mangin B."/>
            <person name="Burke J.M."/>
            <person name="Salse J."/>
            <person name="Munos S."/>
            <person name="Vincourt P."/>
            <person name="Rieseberg L.H."/>
            <person name="Langlade N.B."/>
        </authorList>
    </citation>
    <scope>NUCLEOTIDE SEQUENCE [LARGE SCALE GENOMIC DNA]</scope>
    <source>
        <strain evidence="5">cv. SF193</strain>
        <tissue evidence="3">Leaves</tissue>
    </source>
</reference>
<dbReference type="AlphaFoldDB" id="A0A251V972"/>
<organism evidence="4 5">
    <name type="scientific">Helianthus annuus</name>
    <name type="common">Common sunflower</name>
    <dbReference type="NCBI Taxonomy" id="4232"/>
    <lineage>
        <taxon>Eukaryota</taxon>
        <taxon>Viridiplantae</taxon>
        <taxon>Streptophyta</taxon>
        <taxon>Embryophyta</taxon>
        <taxon>Tracheophyta</taxon>
        <taxon>Spermatophyta</taxon>
        <taxon>Magnoliopsida</taxon>
        <taxon>eudicotyledons</taxon>
        <taxon>Gunneridae</taxon>
        <taxon>Pentapetalae</taxon>
        <taxon>asterids</taxon>
        <taxon>campanulids</taxon>
        <taxon>Asterales</taxon>
        <taxon>Asteraceae</taxon>
        <taxon>Asteroideae</taxon>
        <taxon>Heliantheae alliance</taxon>
        <taxon>Heliantheae</taxon>
        <taxon>Helianthus</taxon>
    </lineage>
</organism>
<dbReference type="InterPro" id="IPR036869">
    <property type="entry name" value="J_dom_sf"/>
</dbReference>
<evidence type="ECO:0000313" key="5">
    <source>
        <dbReference type="Proteomes" id="UP000215914"/>
    </source>
</evidence>
<dbReference type="STRING" id="4232.A0A251V972"/>
<evidence type="ECO:0000313" key="4">
    <source>
        <dbReference type="EMBL" id="OTG32167.1"/>
    </source>
</evidence>
<dbReference type="Gene3D" id="1.10.287.110">
    <property type="entry name" value="DnaJ domain"/>
    <property type="match status" value="1"/>
</dbReference>
<dbReference type="GO" id="GO:0030544">
    <property type="term" value="F:Hsp70 protein binding"/>
    <property type="evidence" value="ECO:0007669"/>
    <property type="project" value="InterPro"/>
</dbReference>
<feature type="domain" description="Zuotin-like zuotin homology" evidence="2">
    <location>
        <begin position="42"/>
        <end position="126"/>
    </location>
</feature>
<sequence>MENRFKAIQEAYEVLMDPTRRRIYNSTDEFDDEIPTDCSPQDFFKVLGPAFMRNGRWSVSQPIPTLGDDNTPLKEVDAFYDFWFAFKCLREFPHEDEYDLEQAESRDHKRWKDKTQSFQKRRERKNMREFVR</sequence>
<dbReference type="PROSITE" id="PS00636">
    <property type="entry name" value="DNAJ_1"/>
    <property type="match status" value="1"/>
</dbReference>
<dbReference type="EMBL" id="CM007892">
    <property type="protein sequence ID" value="OTG32167.1"/>
    <property type="molecule type" value="Genomic_DNA"/>
</dbReference>
<dbReference type="InterPro" id="IPR044634">
    <property type="entry name" value="Zuotin/DnaJC2"/>
</dbReference>
<feature type="region of interest" description="Disordered" evidence="1">
    <location>
        <begin position="101"/>
        <end position="132"/>
    </location>
</feature>
<name>A0A251V972_HELAN</name>
<dbReference type="PANTHER" id="PTHR43999:SF10">
    <property type="entry name" value="DNAJ DOMAIN, MYB-LIKE DNA-BINDING DOMAIN PROTEIN-RELATED"/>
    <property type="match status" value="1"/>
</dbReference>
<dbReference type="Pfam" id="PF21884">
    <property type="entry name" value="ZUO1-like_ZHD"/>
    <property type="match status" value="1"/>
</dbReference>
<dbReference type="GO" id="GO:0043022">
    <property type="term" value="F:ribosome binding"/>
    <property type="evidence" value="ECO:0007669"/>
    <property type="project" value="InterPro"/>
</dbReference>
<dbReference type="SUPFAM" id="SSF46565">
    <property type="entry name" value="Chaperone J-domain"/>
    <property type="match status" value="1"/>
</dbReference>
<gene>
    <name evidence="4" type="ORF">HannXRQ_Chr03g0083661</name>
    <name evidence="3" type="ORF">HanXRQr2_Chr03g0128661</name>
</gene>
<dbReference type="PANTHER" id="PTHR43999">
    <property type="entry name" value="DNAJ HOMOLOG SUBFAMILY C MEMBER 2"/>
    <property type="match status" value="1"/>
</dbReference>
<dbReference type="InterPro" id="IPR018253">
    <property type="entry name" value="DnaJ_domain_CS"/>
</dbReference>
<dbReference type="Proteomes" id="UP000215914">
    <property type="component" value="Chromosome 3"/>
</dbReference>
<protein>
    <submittedName>
        <fullName evidence="3">DnaJ domain, Chaperone J-domain superfamily</fullName>
    </submittedName>
    <submittedName>
        <fullName evidence="4">Putative dnaJ domain-containing protein</fullName>
    </submittedName>
</protein>
<dbReference type="InParanoid" id="A0A251V972"/>
<proteinExistence type="predicted"/>
<keyword evidence="5" id="KW-1185">Reference proteome</keyword>
<dbReference type="Gramene" id="mRNA:HanXRQr2_Chr03g0128661">
    <property type="protein sequence ID" value="CDS:HanXRQr2_Chr03g0128661.1"/>
    <property type="gene ID" value="HanXRQr2_Chr03g0128661"/>
</dbReference>
<evidence type="ECO:0000313" key="3">
    <source>
        <dbReference type="EMBL" id="KAF5815928.1"/>
    </source>
</evidence>
<reference evidence="3" key="3">
    <citation type="submission" date="2020-06" db="EMBL/GenBank/DDBJ databases">
        <title>Helianthus annuus Genome sequencing and assembly Release 2.</title>
        <authorList>
            <person name="Gouzy J."/>
            <person name="Langlade N."/>
            <person name="Munos S."/>
        </authorList>
    </citation>
    <scope>NUCLEOTIDE SEQUENCE</scope>
    <source>
        <tissue evidence="3">Leaves</tissue>
    </source>
</reference>
<evidence type="ECO:0000259" key="2">
    <source>
        <dbReference type="Pfam" id="PF21884"/>
    </source>
</evidence>
<dbReference type="GO" id="GO:0051083">
    <property type="term" value="P:'de novo' cotranslational protein folding"/>
    <property type="evidence" value="ECO:0007669"/>
    <property type="project" value="InterPro"/>
</dbReference>